<dbReference type="Proteomes" id="UP000235778">
    <property type="component" value="Unassembled WGS sequence"/>
</dbReference>
<dbReference type="EMBL" id="MCSI01000173">
    <property type="protein sequence ID" value="PME56693.1"/>
    <property type="molecule type" value="Genomic_DNA"/>
</dbReference>
<proteinExistence type="predicted"/>
<organism evidence="1 2">
    <name type="scientific">Vibrio lentus</name>
    <dbReference type="NCBI Taxonomy" id="136468"/>
    <lineage>
        <taxon>Bacteria</taxon>
        <taxon>Pseudomonadati</taxon>
        <taxon>Pseudomonadota</taxon>
        <taxon>Gammaproteobacteria</taxon>
        <taxon>Vibrionales</taxon>
        <taxon>Vibrionaceae</taxon>
        <taxon>Vibrio</taxon>
    </lineage>
</organism>
<name>A0A1B9PVH0_9VIBR</name>
<accession>A0A1B9PVH0</accession>
<evidence type="ECO:0000313" key="2">
    <source>
        <dbReference type="Proteomes" id="UP000235778"/>
    </source>
</evidence>
<dbReference type="AlphaFoldDB" id="A0A1B9PVH0"/>
<sequence>MTMKSTKKGNHDQYESIHQVMRKSLYGETASNCGAINNQTSFGKHLTKIGIAHKGREYTL</sequence>
<comment type="caution">
    <text evidence="1">The sequence shown here is derived from an EMBL/GenBank/DDBJ whole genome shotgun (WGS) entry which is preliminary data.</text>
</comment>
<evidence type="ECO:0000313" key="1">
    <source>
        <dbReference type="EMBL" id="PME56693.1"/>
    </source>
</evidence>
<gene>
    <name evidence="1" type="ORF">BCV30_18735</name>
</gene>
<protein>
    <submittedName>
        <fullName evidence="1">Uncharacterized protein</fullName>
    </submittedName>
</protein>
<reference evidence="2" key="1">
    <citation type="submission" date="2016-07" db="EMBL/GenBank/DDBJ databases">
        <title>Nontailed viruses are major unrecognized killers of bacteria in the ocean.</title>
        <authorList>
            <person name="Kauffman K."/>
            <person name="Hussain F."/>
            <person name="Yang J."/>
            <person name="Arevalo P."/>
            <person name="Brown J."/>
            <person name="Cutler M."/>
            <person name="Kelly L."/>
            <person name="Polz M.F."/>
        </authorList>
    </citation>
    <scope>NUCLEOTIDE SEQUENCE [LARGE SCALE GENOMIC DNA]</scope>
    <source>
        <strain evidence="2">10N.286.55.C1</strain>
    </source>
</reference>